<dbReference type="InterPro" id="IPR029058">
    <property type="entry name" value="AB_hydrolase_fold"/>
</dbReference>
<evidence type="ECO:0000313" key="7">
    <source>
        <dbReference type="Proteomes" id="UP000010467"/>
    </source>
</evidence>
<keyword evidence="6" id="KW-0614">Plasmid</keyword>
<organism evidence="6 7">
    <name type="scientific">Deinococcus peraridilitoris (strain DSM 19664 / LMG 22246 / CIP 109416 / KR-200)</name>
    <dbReference type="NCBI Taxonomy" id="937777"/>
    <lineage>
        <taxon>Bacteria</taxon>
        <taxon>Thermotogati</taxon>
        <taxon>Deinococcota</taxon>
        <taxon>Deinococci</taxon>
        <taxon>Deinococcales</taxon>
        <taxon>Deinococcaceae</taxon>
        <taxon>Deinococcus</taxon>
    </lineage>
</organism>
<feature type="active site" description="Proton donor" evidence="4">
    <location>
        <position position="271"/>
    </location>
</feature>
<dbReference type="GO" id="GO:0008233">
    <property type="term" value="F:peptidase activity"/>
    <property type="evidence" value="ECO:0007669"/>
    <property type="project" value="InterPro"/>
</dbReference>
<dbReference type="InterPro" id="IPR000073">
    <property type="entry name" value="AB_hydrolase_1"/>
</dbReference>
<dbReference type="InterPro" id="IPR005945">
    <property type="entry name" value="Pro_imino_pep"/>
</dbReference>
<name>L0A648_DEIPD</name>
<dbReference type="OrthoDB" id="9796770at2"/>
<dbReference type="EMBL" id="CP003383">
    <property type="protein sequence ID" value="AFZ69363.1"/>
    <property type="molecule type" value="Genomic_DNA"/>
</dbReference>
<dbReference type="Pfam" id="PF00561">
    <property type="entry name" value="Abhydrolase_1"/>
    <property type="match status" value="1"/>
</dbReference>
<dbReference type="Gene3D" id="3.40.50.1820">
    <property type="entry name" value="alpha/beta hydrolase"/>
    <property type="match status" value="1"/>
</dbReference>
<evidence type="ECO:0000313" key="6">
    <source>
        <dbReference type="EMBL" id="AFZ69363.1"/>
    </source>
</evidence>
<evidence type="ECO:0000256" key="3">
    <source>
        <dbReference type="PIRNR" id="PIRNR005539"/>
    </source>
</evidence>
<evidence type="ECO:0000256" key="2">
    <source>
        <dbReference type="ARBA" id="ARBA00022801"/>
    </source>
</evidence>
<dbReference type="GO" id="GO:0006508">
    <property type="term" value="P:proteolysis"/>
    <property type="evidence" value="ECO:0007669"/>
    <property type="project" value="InterPro"/>
</dbReference>
<feature type="active site" evidence="4">
    <location>
        <position position="244"/>
    </location>
</feature>
<proteinExistence type="inferred from homology"/>
<dbReference type="Proteomes" id="UP000010467">
    <property type="component" value="Plasmid pDEIPE01"/>
</dbReference>
<dbReference type="InterPro" id="IPR050266">
    <property type="entry name" value="AB_hydrolase_sf"/>
</dbReference>
<dbReference type="KEGG" id="dpd:Deipe_3959"/>
<accession>L0A648</accession>
<evidence type="ECO:0000259" key="5">
    <source>
        <dbReference type="Pfam" id="PF00561"/>
    </source>
</evidence>
<keyword evidence="7" id="KW-1185">Reference proteome</keyword>
<geneLocation type="plasmid" evidence="6 7">
    <name>pDEIPE01</name>
</geneLocation>
<dbReference type="AlphaFoldDB" id="L0A648"/>
<dbReference type="NCBIfam" id="TIGR01250">
    <property type="entry name" value="pro_imino_pep_2"/>
    <property type="match status" value="1"/>
</dbReference>
<feature type="active site" description="Nucleophile" evidence="4">
    <location>
        <position position="106"/>
    </location>
</feature>
<evidence type="ECO:0000256" key="1">
    <source>
        <dbReference type="ARBA" id="ARBA00010088"/>
    </source>
</evidence>
<gene>
    <name evidence="6" type="ordered locus">Deipe_3959</name>
</gene>
<dbReference type="HOGENOM" id="CLU_020336_15_0_0"/>
<dbReference type="PIRSF" id="PIRSF005539">
    <property type="entry name" value="Pept_S33_TRI_F1"/>
    <property type="match status" value="1"/>
</dbReference>
<comment type="similarity">
    <text evidence="1 3">Belongs to the peptidase S33 family.</text>
</comment>
<protein>
    <submittedName>
        <fullName evidence="6">Proline-specific peptidase</fullName>
    </submittedName>
</protein>
<evidence type="ECO:0000256" key="4">
    <source>
        <dbReference type="PIRSR" id="PIRSR005539-1"/>
    </source>
</evidence>
<dbReference type="PATRIC" id="fig|937777.3.peg.3975"/>
<keyword evidence="2 3" id="KW-0378">Hydrolase</keyword>
<dbReference type="RefSeq" id="WP_015231265.1">
    <property type="nucleotide sequence ID" value="NC_019789.1"/>
</dbReference>
<dbReference type="PRINTS" id="PR00793">
    <property type="entry name" value="PROAMNOPTASE"/>
</dbReference>
<feature type="domain" description="AB hydrolase-1" evidence="5">
    <location>
        <begin position="30"/>
        <end position="277"/>
    </location>
</feature>
<reference evidence="7" key="1">
    <citation type="submission" date="2012-03" db="EMBL/GenBank/DDBJ databases">
        <title>Complete sequence of plasmid 1 of Deinococcus peraridilitoris DSM 19664.</title>
        <authorList>
            <person name="Lucas S."/>
            <person name="Copeland A."/>
            <person name="Lapidus A."/>
            <person name="Glavina del Rio T."/>
            <person name="Dalin E."/>
            <person name="Tice H."/>
            <person name="Bruce D."/>
            <person name="Goodwin L."/>
            <person name="Pitluck S."/>
            <person name="Peters L."/>
            <person name="Mikhailova N."/>
            <person name="Lu M."/>
            <person name="Kyrpides N."/>
            <person name="Mavromatis K."/>
            <person name="Ivanova N."/>
            <person name="Brettin T."/>
            <person name="Detter J.C."/>
            <person name="Han C."/>
            <person name="Larimer F."/>
            <person name="Land M."/>
            <person name="Hauser L."/>
            <person name="Markowitz V."/>
            <person name="Cheng J.-F."/>
            <person name="Hugenholtz P."/>
            <person name="Woyke T."/>
            <person name="Wu D."/>
            <person name="Pukall R."/>
            <person name="Steenblock K."/>
            <person name="Brambilla E."/>
            <person name="Klenk H.-P."/>
            <person name="Eisen J.A."/>
        </authorList>
    </citation>
    <scope>NUCLEOTIDE SEQUENCE [LARGE SCALE GENOMIC DNA]</scope>
    <source>
        <strain evidence="7">DSM 19664 / LMG 22246 / CIP 109416 / KR-200</strain>
        <plasmid evidence="7">Plasmid pDEIPE01</plasmid>
    </source>
</reference>
<dbReference type="PANTHER" id="PTHR43798">
    <property type="entry name" value="MONOACYLGLYCEROL LIPASE"/>
    <property type="match status" value="1"/>
</dbReference>
<dbReference type="PANTHER" id="PTHR43798:SF31">
    <property type="entry name" value="AB HYDROLASE SUPERFAMILY PROTEIN YCLE"/>
    <property type="match status" value="1"/>
</dbReference>
<sequence>MTRHNDPVKRVQVDGQYHVWTKKVGHGPVTLLLLHGGPGCTHEYFECFEQWLSPDKYTFYYYDQLGSFYSDQPDDPSLWTVERFREEVEQVRQALGLEQFYLFGNSWGGMLALEYALKYQTHLKGLIVSNMTASIASYVAYINELREQLPEEDVARMKQHETSGELDHPEYQELLMTLYNRHICRVVPWPEPVQRMFSHLATPVYNTMQGPNEFVVSGNFKDWNRWEDLHRITVPTLLSVGRHDSMNPADIQEMGRRMQNATVSICENGSHLSMWDDANTYFGALEQFIHEVEQQGVARP</sequence>
<dbReference type="InterPro" id="IPR002410">
    <property type="entry name" value="Peptidase_S33"/>
</dbReference>
<dbReference type="GO" id="GO:0016020">
    <property type="term" value="C:membrane"/>
    <property type="evidence" value="ECO:0007669"/>
    <property type="project" value="TreeGrafter"/>
</dbReference>
<dbReference type="SUPFAM" id="SSF53474">
    <property type="entry name" value="alpha/beta-Hydrolases"/>
    <property type="match status" value="1"/>
</dbReference>